<protein>
    <submittedName>
        <fullName evidence="2">Uncharacterized protein</fullName>
    </submittedName>
</protein>
<dbReference type="AlphaFoldDB" id="A0A8S2W372"/>
<gene>
    <name evidence="1" type="ORF">OVA965_LOCUS42819</name>
    <name evidence="2" type="ORF">TMI583_LOCUS44842</name>
</gene>
<sequence length="59" mass="7000">SFNSIEFKSYEDQDEMQDKPTTFDVTDCFIHIKSLRTRLNELNEEIIQFLIQNVGTKQT</sequence>
<evidence type="ECO:0000313" key="3">
    <source>
        <dbReference type="Proteomes" id="UP000682733"/>
    </source>
</evidence>
<dbReference type="EMBL" id="CAJNOK010053986">
    <property type="protein sequence ID" value="CAF1614058.1"/>
    <property type="molecule type" value="Genomic_DNA"/>
</dbReference>
<dbReference type="Proteomes" id="UP000682733">
    <property type="component" value="Unassembled WGS sequence"/>
</dbReference>
<dbReference type="EMBL" id="CAJOBA010078442">
    <property type="protein sequence ID" value="CAF4429694.1"/>
    <property type="molecule type" value="Genomic_DNA"/>
</dbReference>
<accession>A0A8S2W372</accession>
<dbReference type="Proteomes" id="UP000677228">
    <property type="component" value="Unassembled WGS sequence"/>
</dbReference>
<organism evidence="2 3">
    <name type="scientific">Didymodactylos carnosus</name>
    <dbReference type="NCBI Taxonomy" id="1234261"/>
    <lineage>
        <taxon>Eukaryota</taxon>
        <taxon>Metazoa</taxon>
        <taxon>Spiralia</taxon>
        <taxon>Gnathifera</taxon>
        <taxon>Rotifera</taxon>
        <taxon>Eurotatoria</taxon>
        <taxon>Bdelloidea</taxon>
        <taxon>Philodinida</taxon>
        <taxon>Philodinidae</taxon>
        <taxon>Didymodactylos</taxon>
    </lineage>
</organism>
<name>A0A8S2W372_9BILA</name>
<comment type="caution">
    <text evidence="2">The sequence shown here is derived from an EMBL/GenBank/DDBJ whole genome shotgun (WGS) entry which is preliminary data.</text>
</comment>
<proteinExistence type="predicted"/>
<reference evidence="2" key="1">
    <citation type="submission" date="2021-02" db="EMBL/GenBank/DDBJ databases">
        <authorList>
            <person name="Nowell W R."/>
        </authorList>
    </citation>
    <scope>NUCLEOTIDE SEQUENCE</scope>
</reference>
<feature type="non-terminal residue" evidence="2">
    <location>
        <position position="1"/>
    </location>
</feature>
<evidence type="ECO:0000313" key="1">
    <source>
        <dbReference type="EMBL" id="CAF1614058.1"/>
    </source>
</evidence>
<evidence type="ECO:0000313" key="2">
    <source>
        <dbReference type="EMBL" id="CAF4429694.1"/>
    </source>
</evidence>
<feature type="non-terminal residue" evidence="2">
    <location>
        <position position="59"/>
    </location>
</feature>